<name>A0AC35EZG4_9BILA</name>
<sequence length="182" mass="20875">MGKYIPPHKRQLFAQSAVPGLQKNNPVKDIIEYPFGLEWIIAEERLKDLKNSPGNKYLDSEKFTAIQSSGAQYFLRIYPYGRNNAGKTQIFLHLELGNEKNVKAGFKFSVKSSNWNHAEICFLEEKTFIFGCTIDDEIFDLSKKLIVDGKFSLKFEGTLKIEKLNSDIEIVNNFKTNVLVFL</sequence>
<evidence type="ECO:0000313" key="2">
    <source>
        <dbReference type="WBParaSite" id="PS1159_v2.g12215.t1"/>
    </source>
</evidence>
<reference evidence="2" key="1">
    <citation type="submission" date="2022-11" db="UniProtKB">
        <authorList>
            <consortium name="WormBaseParasite"/>
        </authorList>
    </citation>
    <scope>IDENTIFICATION</scope>
</reference>
<dbReference type="WBParaSite" id="PS1159_v2.g12215.t1">
    <property type="protein sequence ID" value="PS1159_v2.g12215.t1"/>
    <property type="gene ID" value="PS1159_v2.g12215"/>
</dbReference>
<organism evidence="1 2">
    <name type="scientific">Panagrolaimus sp. PS1159</name>
    <dbReference type="NCBI Taxonomy" id="55785"/>
    <lineage>
        <taxon>Eukaryota</taxon>
        <taxon>Metazoa</taxon>
        <taxon>Ecdysozoa</taxon>
        <taxon>Nematoda</taxon>
        <taxon>Chromadorea</taxon>
        <taxon>Rhabditida</taxon>
        <taxon>Tylenchina</taxon>
        <taxon>Panagrolaimomorpha</taxon>
        <taxon>Panagrolaimoidea</taxon>
        <taxon>Panagrolaimidae</taxon>
        <taxon>Panagrolaimus</taxon>
    </lineage>
</organism>
<proteinExistence type="predicted"/>
<protein>
    <submittedName>
        <fullName evidence="2">MATH domain-containing protein</fullName>
    </submittedName>
</protein>
<dbReference type="Proteomes" id="UP000887580">
    <property type="component" value="Unplaced"/>
</dbReference>
<evidence type="ECO:0000313" key="1">
    <source>
        <dbReference type="Proteomes" id="UP000887580"/>
    </source>
</evidence>
<accession>A0AC35EZG4</accession>